<evidence type="ECO:0000256" key="3">
    <source>
        <dbReference type="ARBA" id="ARBA00022643"/>
    </source>
</evidence>
<reference evidence="12" key="1">
    <citation type="submission" date="2017-09" db="EMBL/GenBank/DDBJ databases">
        <title>FDA dAtabase for Regulatory Grade micrObial Sequences (FDA-ARGOS): Supporting development and validation of Infectious Disease Dx tests.</title>
        <authorList>
            <person name="Minogue T."/>
            <person name="Wolcott M."/>
            <person name="Wasieloski L."/>
            <person name="Aguilar W."/>
            <person name="Moore D."/>
            <person name="Tallon L."/>
            <person name="Sadzewicz L."/>
            <person name="Ott S."/>
            <person name="Zhao X."/>
            <person name="Nagaraj S."/>
            <person name="Vavikolanu K."/>
            <person name="Aluvathingal J."/>
            <person name="Nadendla S."/>
            <person name="Sichtig H."/>
        </authorList>
    </citation>
    <scope>NUCLEOTIDE SEQUENCE [LARGE SCALE GENOMIC DNA]</scope>
    <source>
        <strain evidence="12">FDAARGOS_390</strain>
    </source>
</reference>
<feature type="binding site" evidence="8">
    <location>
        <position position="60"/>
    </location>
    <ligand>
        <name>FMN</name>
        <dbReference type="ChEBI" id="CHEBI:58210"/>
        <note>ligand shared between dimeric partners</note>
    </ligand>
</feature>
<dbReference type="RefSeq" id="WP_098152151.1">
    <property type="nucleotide sequence ID" value="NZ_CADEXE010000001.1"/>
</dbReference>
<organism evidence="11 12">
    <name type="scientific">Burkholderia gladioli</name>
    <name type="common">Pseudomonas marginata</name>
    <name type="synonym">Phytomonas marginata</name>
    <dbReference type="NCBI Taxonomy" id="28095"/>
    <lineage>
        <taxon>Bacteria</taxon>
        <taxon>Pseudomonadati</taxon>
        <taxon>Pseudomonadota</taxon>
        <taxon>Betaproteobacteria</taxon>
        <taxon>Burkholderiales</taxon>
        <taxon>Burkholderiaceae</taxon>
        <taxon>Burkholderia</taxon>
    </lineage>
</organism>
<evidence type="ECO:0000313" key="11">
    <source>
        <dbReference type="EMBL" id="PEH42351.1"/>
    </source>
</evidence>
<dbReference type="Gene3D" id="3.40.109.10">
    <property type="entry name" value="NADH Oxidase"/>
    <property type="match status" value="1"/>
</dbReference>
<dbReference type="PANTHER" id="PTHR43821:SF1">
    <property type="entry name" value="NAD(P)H NITROREDUCTASE YDJA-RELATED"/>
    <property type="match status" value="1"/>
</dbReference>
<feature type="binding site" description="in other chain" evidence="8">
    <location>
        <begin position="154"/>
        <end position="156"/>
    </location>
    <ligand>
        <name>FMN</name>
        <dbReference type="ChEBI" id="CHEBI:58210"/>
        <note>ligand shared between dimeric partners</note>
    </ligand>
</feature>
<dbReference type="Proteomes" id="UP000220629">
    <property type="component" value="Unassembled WGS sequence"/>
</dbReference>
<comment type="caution">
    <text evidence="11">The sequence shown here is derived from an EMBL/GenBank/DDBJ whole genome shotgun (WGS) entry which is preliminary data.</text>
</comment>
<evidence type="ECO:0000259" key="10">
    <source>
        <dbReference type="Pfam" id="PF00881"/>
    </source>
</evidence>
<dbReference type="PANTHER" id="PTHR43821">
    <property type="entry name" value="NAD(P)H NITROREDUCTASE YDJA-RELATED"/>
    <property type="match status" value="1"/>
</dbReference>
<dbReference type="AlphaFoldDB" id="A0A2A7SFL3"/>
<evidence type="ECO:0000256" key="1">
    <source>
        <dbReference type="ARBA" id="ARBA00007118"/>
    </source>
</evidence>
<comment type="similarity">
    <text evidence="1 7">Belongs to the nitroreductase family.</text>
</comment>
<gene>
    <name evidence="11" type="ORF">CRM94_09430</name>
</gene>
<accession>A0A2A7SFL3</accession>
<feature type="binding site" description="in other chain" evidence="8">
    <location>
        <begin position="31"/>
        <end position="33"/>
    </location>
    <ligand>
        <name>FMN</name>
        <dbReference type="ChEBI" id="CHEBI:58210"/>
        <note>ligand shared between dimeric partners</note>
    </ligand>
</feature>
<dbReference type="PIRSF" id="PIRSF000232">
    <property type="entry name" value="YdjA"/>
    <property type="match status" value="1"/>
</dbReference>
<dbReference type="GO" id="GO:0016491">
    <property type="term" value="F:oxidoreductase activity"/>
    <property type="evidence" value="ECO:0007669"/>
    <property type="project" value="UniProtKB-UniRule"/>
</dbReference>
<keyword evidence="5 7" id="KW-0560">Oxidoreductase</keyword>
<dbReference type="EC" id="1.-.-.-" evidence="7"/>
<keyword evidence="6 7" id="KW-0520">NAD</keyword>
<evidence type="ECO:0000256" key="7">
    <source>
        <dbReference type="PIRNR" id="PIRNR000232"/>
    </source>
</evidence>
<protein>
    <recommendedName>
        <fullName evidence="7">Putative NAD(P)H nitroreductase</fullName>
        <ecNumber evidence="7">1.-.-.-</ecNumber>
    </recommendedName>
</protein>
<dbReference type="InterPro" id="IPR000415">
    <property type="entry name" value="Nitroreductase-like"/>
</dbReference>
<keyword evidence="2 7" id="KW-0285">Flavoprotein</keyword>
<evidence type="ECO:0000256" key="4">
    <source>
        <dbReference type="ARBA" id="ARBA00022857"/>
    </source>
</evidence>
<sequence length="218" mass="22845">MTALLSPAAPQAGLAPASTAPADRLAGLLSRQSCWPLTEPGPSDAELDAILDAALRAPDHGNLRPWRFVLIRGEARRALGEVLVRLADAREPGAAPGSNAHRAAKAQAAPVLIALGAARVPHRKVPEVEQLLAVGAAAMNLLNAIHQLGYGGFWATGIDSREPALHDALGFAPNEQLLGFIYVGTPAERAAPASRPSREAFVREWRPAPRAAAQGGER</sequence>
<evidence type="ECO:0000256" key="5">
    <source>
        <dbReference type="ARBA" id="ARBA00023002"/>
    </source>
</evidence>
<dbReference type="SUPFAM" id="SSF55469">
    <property type="entry name" value="FMN-dependent nitroreductase-like"/>
    <property type="match status" value="1"/>
</dbReference>
<feature type="binding site" evidence="8">
    <location>
        <position position="56"/>
    </location>
    <ligand>
        <name>FMN</name>
        <dbReference type="ChEBI" id="CHEBI:58210"/>
        <note>ligand shared between dimeric partners</note>
    </ligand>
</feature>
<evidence type="ECO:0000256" key="6">
    <source>
        <dbReference type="ARBA" id="ARBA00023027"/>
    </source>
</evidence>
<dbReference type="Pfam" id="PF00881">
    <property type="entry name" value="Nitroreductase"/>
    <property type="match status" value="1"/>
</dbReference>
<feature type="region of interest" description="Disordered" evidence="9">
    <location>
        <begin position="190"/>
        <end position="218"/>
    </location>
</feature>
<dbReference type="EMBL" id="PDDY01000001">
    <property type="protein sequence ID" value="PEH42351.1"/>
    <property type="molecule type" value="Genomic_DNA"/>
</dbReference>
<comment type="cofactor">
    <cofactor evidence="8">
        <name>FMN</name>
        <dbReference type="ChEBI" id="CHEBI:58210"/>
    </cofactor>
    <text evidence="8">Binds 1 FMN per subunit.</text>
</comment>
<dbReference type="CDD" id="cd02135">
    <property type="entry name" value="YdjA-like"/>
    <property type="match status" value="1"/>
</dbReference>
<evidence type="ECO:0000256" key="2">
    <source>
        <dbReference type="ARBA" id="ARBA00022630"/>
    </source>
</evidence>
<dbReference type="InterPro" id="IPR052530">
    <property type="entry name" value="NAD(P)H_nitroreductase"/>
</dbReference>
<evidence type="ECO:0000313" key="12">
    <source>
        <dbReference type="Proteomes" id="UP000220629"/>
    </source>
</evidence>
<name>A0A2A7SFL3_BURGA</name>
<dbReference type="InterPro" id="IPR029479">
    <property type="entry name" value="Nitroreductase"/>
</dbReference>
<evidence type="ECO:0000256" key="8">
    <source>
        <dbReference type="PIRSR" id="PIRSR000232-1"/>
    </source>
</evidence>
<dbReference type="InterPro" id="IPR026021">
    <property type="entry name" value="YdjA-like"/>
</dbReference>
<keyword evidence="3 7" id="KW-0288">FMN</keyword>
<proteinExistence type="inferred from homology"/>
<feature type="domain" description="Nitroreductase" evidence="10">
    <location>
        <begin position="30"/>
        <end position="184"/>
    </location>
</feature>
<evidence type="ECO:0000256" key="9">
    <source>
        <dbReference type="SAM" id="MobiDB-lite"/>
    </source>
</evidence>
<keyword evidence="4 7" id="KW-0521">NADP</keyword>
<feature type="compositionally biased region" description="Basic and acidic residues" evidence="9">
    <location>
        <begin position="196"/>
        <end position="207"/>
    </location>
</feature>